<dbReference type="Gene3D" id="3.30.465.10">
    <property type="match status" value="1"/>
</dbReference>
<dbReference type="InParanoid" id="S8G5F1"/>
<dbReference type="eggNOG" id="ENOG502QW9M">
    <property type="taxonomic scope" value="Eukaryota"/>
</dbReference>
<dbReference type="InterPro" id="IPR016166">
    <property type="entry name" value="FAD-bd_PCMH"/>
</dbReference>
<organism evidence="2 3">
    <name type="scientific">Fomitopsis schrenkii</name>
    <name type="common">Brown rot fungus</name>
    <dbReference type="NCBI Taxonomy" id="2126942"/>
    <lineage>
        <taxon>Eukaryota</taxon>
        <taxon>Fungi</taxon>
        <taxon>Dikarya</taxon>
        <taxon>Basidiomycota</taxon>
        <taxon>Agaricomycotina</taxon>
        <taxon>Agaricomycetes</taxon>
        <taxon>Polyporales</taxon>
        <taxon>Fomitopsis</taxon>
    </lineage>
</organism>
<dbReference type="GO" id="GO:0005739">
    <property type="term" value="C:mitochondrion"/>
    <property type="evidence" value="ECO:0007669"/>
    <property type="project" value="TreeGrafter"/>
</dbReference>
<keyword evidence="3" id="KW-1185">Reference proteome</keyword>
<evidence type="ECO:0000259" key="1">
    <source>
        <dbReference type="PROSITE" id="PS51387"/>
    </source>
</evidence>
<protein>
    <recommendedName>
        <fullName evidence="1">FAD-binding PCMH-type domain-containing protein</fullName>
    </recommendedName>
</protein>
<dbReference type="PANTHER" id="PTHR43762:SF1">
    <property type="entry name" value="D-ARABINONO-1,4-LACTONE OXIDASE"/>
    <property type="match status" value="1"/>
</dbReference>
<dbReference type="EMBL" id="KE504123">
    <property type="protein sequence ID" value="EPT05460.1"/>
    <property type="molecule type" value="Genomic_DNA"/>
</dbReference>
<dbReference type="AlphaFoldDB" id="S8G5F1"/>
<dbReference type="InterPro" id="IPR016169">
    <property type="entry name" value="FAD-bd_PCMH_sub2"/>
</dbReference>
<feature type="domain" description="FAD-binding PCMH-type" evidence="1">
    <location>
        <begin position="27"/>
        <end position="223"/>
    </location>
</feature>
<dbReference type="PROSITE" id="PS51387">
    <property type="entry name" value="FAD_PCMH"/>
    <property type="match status" value="1"/>
</dbReference>
<dbReference type="InterPro" id="IPR036318">
    <property type="entry name" value="FAD-bd_PCMH-like_sf"/>
</dbReference>
<dbReference type="OrthoDB" id="610608at2759"/>
<accession>S8G5F1</accession>
<gene>
    <name evidence="2" type="ORF">FOMPIDRAFT_124429</name>
</gene>
<dbReference type="Gene3D" id="3.30.43.10">
    <property type="entry name" value="Uridine Diphospho-n-acetylenolpyruvylglucosamine Reductase, domain 2"/>
    <property type="match status" value="1"/>
</dbReference>
<sequence length="581" mass="65489">MSHSRRSDSAGVYSATEPTFSNWGQTVSYDPSYTLVIRSIRGVREVVKWAAKKGKRVRAAGFRHTWGELYGAVGDVMIMFLPIESLTKLPYKQAPADWKTELSGIEVVPSVAGRLPPPGHTFCKIMAGTTNDQLRQWSFDNKAWCIPFNVIMVEITFGGSNAPICHGSGFGSTTLSDLVVEVTYVDAHGELQTVNDPDELRAASGSFGLFGIVVSITLRLDAMGVAELVPVHISLPLAIPPPKGYTVPAQVQNMIRKSRITETQLEKAREDFIQRCEEDYYLEWFWFPYQESAWVNTWKMRLQTDIALEYELTPEERNLAPYPGDSWLDGVKSQEIITSLFLWKDLPGYMQAWLFGVATMAVMPNITDPKKAIKAYVSEALHFRRGIQNFRCWDSEWEVPIASSQGKRDYTTIQRAWWDAISAMYSQAHIAPARVALEMRLTGDSNVILAPQRGNAFGTTSIEVLTTLATPADEWAAFMQLVADKWTSYDAQGEDGRTLVPRPHWAKQWSGVLVRGKPVNQYLKEDAYREAFAEFRSTFERIVTRRGCSVEETRARFANALMDDLIFSVVELRPVRATLHL</sequence>
<dbReference type="STRING" id="743788.S8G5F1"/>
<dbReference type="GO" id="GO:0003885">
    <property type="term" value="F:D-arabinono-1,4-lactone oxidase activity"/>
    <property type="evidence" value="ECO:0007669"/>
    <property type="project" value="TreeGrafter"/>
</dbReference>
<dbReference type="InterPro" id="IPR016167">
    <property type="entry name" value="FAD-bd_PCMH_sub1"/>
</dbReference>
<evidence type="ECO:0000313" key="2">
    <source>
        <dbReference type="EMBL" id="EPT05460.1"/>
    </source>
</evidence>
<dbReference type="SUPFAM" id="SSF56176">
    <property type="entry name" value="FAD-binding/transporter-associated domain-like"/>
    <property type="match status" value="1"/>
</dbReference>
<dbReference type="HOGENOM" id="CLU_014049_0_0_1"/>
<dbReference type="InterPro" id="IPR010031">
    <property type="entry name" value="FAD_lactone_oxidase-like"/>
</dbReference>
<evidence type="ECO:0000313" key="3">
    <source>
        <dbReference type="Proteomes" id="UP000015241"/>
    </source>
</evidence>
<proteinExistence type="predicted"/>
<name>S8G5F1_FOMSC</name>
<dbReference type="GO" id="GO:0071949">
    <property type="term" value="F:FAD binding"/>
    <property type="evidence" value="ECO:0007669"/>
    <property type="project" value="InterPro"/>
</dbReference>
<reference evidence="2 3" key="1">
    <citation type="journal article" date="2012" name="Science">
        <title>The Paleozoic origin of enzymatic lignin decomposition reconstructed from 31 fungal genomes.</title>
        <authorList>
            <person name="Floudas D."/>
            <person name="Binder M."/>
            <person name="Riley R."/>
            <person name="Barry K."/>
            <person name="Blanchette R.A."/>
            <person name="Henrissat B."/>
            <person name="Martinez A.T."/>
            <person name="Otillar R."/>
            <person name="Spatafora J.W."/>
            <person name="Yadav J.S."/>
            <person name="Aerts A."/>
            <person name="Benoit I."/>
            <person name="Boyd A."/>
            <person name="Carlson A."/>
            <person name="Copeland A."/>
            <person name="Coutinho P.M."/>
            <person name="de Vries R.P."/>
            <person name="Ferreira P."/>
            <person name="Findley K."/>
            <person name="Foster B."/>
            <person name="Gaskell J."/>
            <person name="Glotzer D."/>
            <person name="Gorecki P."/>
            <person name="Heitman J."/>
            <person name="Hesse C."/>
            <person name="Hori C."/>
            <person name="Igarashi K."/>
            <person name="Jurgens J.A."/>
            <person name="Kallen N."/>
            <person name="Kersten P."/>
            <person name="Kohler A."/>
            <person name="Kuees U."/>
            <person name="Kumar T.K.A."/>
            <person name="Kuo A."/>
            <person name="LaButti K."/>
            <person name="Larrondo L.F."/>
            <person name="Lindquist E."/>
            <person name="Ling A."/>
            <person name="Lombard V."/>
            <person name="Lucas S."/>
            <person name="Lundell T."/>
            <person name="Martin R."/>
            <person name="McLaughlin D.J."/>
            <person name="Morgenstern I."/>
            <person name="Morin E."/>
            <person name="Murat C."/>
            <person name="Nagy L.G."/>
            <person name="Nolan M."/>
            <person name="Ohm R.A."/>
            <person name="Patyshakuliyeva A."/>
            <person name="Rokas A."/>
            <person name="Ruiz-Duenas F.J."/>
            <person name="Sabat G."/>
            <person name="Salamov A."/>
            <person name="Samejima M."/>
            <person name="Schmutz J."/>
            <person name="Slot J.C."/>
            <person name="St John F."/>
            <person name="Stenlid J."/>
            <person name="Sun H."/>
            <person name="Sun S."/>
            <person name="Syed K."/>
            <person name="Tsang A."/>
            <person name="Wiebenga A."/>
            <person name="Young D."/>
            <person name="Pisabarro A."/>
            <person name="Eastwood D.C."/>
            <person name="Martin F."/>
            <person name="Cullen D."/>
            <person name="Grigoriev I.V."/>
            <person name="Hibbett D.S."/>
        </authorList>
    </citation>
    <scope>NUCLEOTIDE SEQUENCE</scope>
    <source>
        <strain evidence="3">FP-58527</strain>
    </source>
</reference>
<dbReference type="PANTHER" id="PTHR43762">
    <property type="entry name" value="L-GULONOLACTONE OXIDASE"/>
    <property type="match status" value="1"/>
</dbReference>
<dbReference type="Proteomes" id="UP000015241">
    <property type="component" value="Unassembled WGS sequence"/>
</dbReference>